<proteinExistence type="predicted"/>
<evidence type="ECO:0000313" key="2">
    <source>
        <dbReference type="Proteomes" id="UP000683000"/>
    </source>
</evidence>
<name>A0A8I2YDY4_9AGAM</name>
<comment type="caution">
    <text evidence="1">The sequence shown here is derived from an EMBL/GenBank/DDBJ whole genome shotgun (WGS) entry which is preliminary data.</text>
</comment>
<keyword evidence="2" id="KW-1185">Reference proteome</keyword>
<reference evidence="1" key="1">
    <citation type="submission" date="2021-03" db="EMBL/GenBank/DDBJ databases">
        <title>Evolutionary innovations through gain and loss of genes in the ectomycorrhizal Boletales.</title>
        <authorList>
            <person name="Wu G."/>
            <person name="Miyauchi S."/>
            <person name="Morin E."/>
            <person name="Yang Z.-L."/>
            <person name="Xu J."/>
            <person name="Martin F.M."/>
        </authorList>
    </citation>
    <scope>NUCLEOTIDE SEQUENCE</scope>
    <source>
        <strain evidence="1">BR01</strain>
    </source>
</reference>
<gene>
    <name evidence="1" type="ORF">JVT61DRAFT_12481</name>
</gene>
<dbReference type="SUPFAM" id="SSF53098">
    <property type="entry name" value="Ribonuclease H-like"/>
    <property type="match status" value="1"/>
</dbReference>
<dbReference type="AlphaFoldDB" id="A0A8I2YDY4"/>
<dbReference type="InterPro" id="IPR012337">
    <property type="entry name" value="RNaseH-like_sf"/>
</dbReference>
<accession>A0A8I2YDY4</accession>
<evidence type="ECO:0000313" key="1">
    <source>
        <dbReference type="EMBL" id="KAG6370075.1"/>
    </source>
</evidence>
<organism evidence="1 2">
    <name type="scientific">Boletus reticuloceps</name>
    <dbReference type="NCBI Taxonomy" id="495285"/>
    <lineage>
        <taxon>Eukaryota</taxon>
        <taxon>Fungi</taxon>
        <taxon>Dikarya</taxon>
        <taxon>Basidiomycota</taxon>
        <taxon>Agaricomycotina</taxon>
        <taxon>Agaricomycetes</taxon>
        <taxon>Agaricomycetidae</taxon>
        <taxon>Boletales</taxon>
        <taxon>Boletineae</taxon>
        <taxon>Boletaceae</taxon>
        <taxon>Boletoideae</taxon>
        <taxon>Boletus</taxon>
    </lineage>
</organism>
<dbReference type="OrthoDB" id="3172935at2759"/>
<dbReference type="EMBL" id="JAGFBS010000057">
    <property type="protein sequence ID" value="KAG6370075.1"/>
    <property type="molecule type" value="Genomic_DNA"/>
</dbReference>
<protein>
    <submittedName>
        <fullName evidence="1">Uncharacterized protein</fullName>
    </submittedName>
</protein>
<dbReference type="Proteomes" id="UP000683000">
    <property type="component" value="Unassembled WGS sequence"/>
</dbReference>
<sequence length="166" mass="18955">MEAWADAFPNCADLEQYAATIMKNPIKSGCSVVIAIRSSGLCSDDFLDTIKLSNTKNWFQAPGSPITTVLEHELKHNANTRWDSTYGMMDCLIELCLLVNYFLGLPNHCELKKLKLSNWQWIVLGNKHKILDVPHVVHHLVSSEKQPHLGWLVPYFKLFMTGWEEL</sequence>